<keyword evidence="2" id="KW-0489">Methyltransferase</keyword>
<dbReference type="GO" id="GO:0003677">
    <property type="term" value="F:DNA binding"/>
    <property type="evidence" value="ECO:0007669"/>
    <property type="project" value="TreeGrafter"/>
</dbReference>
<reference evidence="6 7" key="1">
    <citation type="submission" date="2019-03" db="EMBL/GenBank/DDBJ databases">
        <title>Genomic Encyclopedia of Type Strains, Phase III (KMG-III): the genomes of soil and plant-associated and newly described type strains.</title>
        <authorList>
            <person name="Whitman W."/>
        </authorList>
    </citation>
    <scope>NUCLEOTIDE SEQUENCE [LARGE SCALE GENOMIC DNA]</scope>
    <source>
        <strain evidence="6 7">VKM Ac-2573</strain>
    </source>
</reference>
<evidence type="ECO:0000313" key="7">
    <source>
        <dbReference type="Proteomes" id="UP000295146"/>
    </source>
</evidence>
<evidence type="ECO:0000256" key="4">
    <source>
        <dbReference type="ARBA" id="ARBA00022691"/>
    </source>
</evidence>
<dbReference type="EMBL" id="SODP01000003">
    <property type="protein sequence ID" value="TDW65623.1"/>
    <property type="molecule type" value="Genomic_DNA"/>
</dbReference>
<sequence>MSYAMTWTDFFAGAGGTSTGIVQVPGMGVALAANHWRLAVDTHNTNHPTTEHDCADLSQVEPSRYPSTDGAWFSPECTNHSIAKARKRNIDATPDLFGETLPNEAAERSRATMWDVPRFAEYHRYPVMIVENVVDAAKWVLWPAWRAALDALGYCCHLVYANSMHAQAGGLPAPQSRDRIYVVAHLSKTPCPDLDRWTRPLAYCPGCDEAVRAMQAWKRPDRPWGRYRAQYVWRCPRVSCRNAVVEPGWLPARAAIDWSIRGVRIGDRTRELAAKTMARIEAALAIQARGRMPMVVPMEGRDGKQPFPVTAVLRTQTTRNENALLVPGGGTWNDSGSSVLEVMRTRTTTESDALVVPLRANNTPKSAGDPFDTFAASGNHHGLLMPYYGNASARTTDQPHGTFTTRDRYALVMRNNTSRSGGAEMSTPVNEPLRTLTTAGHQSLLEYDTPRIEDCEFRMLEPHEQAAGMAFPTRYVVLGNKREKARQIGNAVCPPNSRDLIAATASCVGHDVGDPDTWNDPNSSGVAA</sequence>
<evidence type="ECO:0000256" key="1">
    <source>
        <dbReference type="ARBA" id="ARBA00011975"/>
    </source>
</evidence>
<dbReference type="GO" id="GO:0009307">
    <property type="term" value="P:DNA restriction-modification system"/>
    <property type="evidence" value="ECO:0007669"/>
    <property type="project" value="UniProtKB-KW"/>
</dbReference>
<dbReference type="PANTHER" id="PTHR10629:SF52">
    <property type="entry name" value="DNA (CYTOSINE-5)-METHYLTRANSFERASE 1"/>
    <property type="match status" value="1"/>
</dbReference>
<dbReference type="GO" id="GO:0003886">
    <property type="term" value="F:DNA (cytosine-5-)-methyltransferase activity"/>
    <property type="evidence" value="ECO:0007669"/>
    <property type="project" value="UniProtKB-EC"/>
</dbReference>
<protein>
    <recommendedName>
        <fullName evidence="1">DNA (cytosine-5-)-methyltransferase</fullName>
        <ecNumber evidence="1">2.1.1.37</ecNumber>
    </recommendedName>
</protein>
<accession>A0A4R8BWZ8</accession>
<dbReference type="InterPro" id="IPR050390">
    <property type="entry name" value="C5-Methyltransferase"/>
</dbReference>
<proteinExistence type="predicted"/>
<dbReference type="Gene3D" id="3.40.50.150">
    <property type="entry name" value="Vaccinia Virus protein VP39"/>
    <property type="match status" value="1"/>
</dbReference>
<dbReference type="SUPFAM" id="SSF53335">
    <property type="entry name" value="S-adenosyl-L-methionine-dependent methyltransferases"/>
    <property type="match status" value="1"/>
</dbReference>
<dbReference type="Gene3D" id="3.90.120.10">
    <property type="entry name" value="DNA Methylase, subunit A, domain 2"/>
    <property type="match status" value="1"/>
</dbReference>
<keyword evidence="4" id="KW-0949">S-adenosyl-L-methionine</keyword>
<dbReference type="InterPro" id="IPR029063">
    <property type="entry name" value="SAM-dependent_MTases_sf"/>
</dbReference>
<evidence type="ECO:0000256" key="3">
    <source>
        <dbReference type="ARBA" id="ARBA00022679"/>
    </source>
</evidence>
<name>A0A4R8BWZ8_9ACTN</name>
<dbReference type="Pfam" id="PF00145">
    <property type="entry name" value="DNA_methylase"/>
    <property type="match status" value="1"/>
</dbReference>
<comment type="caution">
    <text evidence="6">The sequence shown here is derived from an EMBL/GenBank/DDBJ whole genome shotgun (WGS) entry which is preliminary data.</text>
</comment>
<dbReference type="AlphaFoldDB" id="A0A4R8BWZ8"/>
<dbReference type="GO" id="GO:0044027">
    <property type="term" value="P:negative regulation of gene expression via chromosomal CpG island methylation"/>
    <property type="evidence" value="ECO:0007669"/>
    <property type="project" value="TreeGrafter"/>
</dbReference>
<evidence type="ECO:0000256" key="2">
    <source>
        <dbReference type="ARBA" id="ARBA00022603"/>
    </source>
</evidence>
<keyword evidence="7" id="KW-1185">Reference proteome</keyword>
<keyword evidence="5" id="KW-0680">Restriction system</keyword>
<dbReference type="Proteomes" id="UP000295146">
    <property type="component" value="Unassembled WGS sequence"/>
</dbReference>
<dbReference type="GO" id="GO:0032259">
    <property type="term" value="P:methylation"/>
    <property type="evidence" value="ECO:0007669"/>
    <property type="project" value="UniProtKB-KW"/>
</dbReference>
<dbReference type="OrthoDB" id="9813719at2"/>
<organism evidence="6 7">
    <name type="scientific">Kribbella pratensis</name>
    <dbReference type="NCBI Taxonomy" id="2512112"/>
    <lineage>
        <taxon>Bacteria</taxon>
        <taxon>Bacillati</taxon>
        <taxon>Actinomycetota</taxon>
        <taxon>Actinomycetes</taxon>
        <taxon>Propionibacteriales</taxon>
        <taxon>Kribbellaceae</taxon>
        <taxon>Kribbella</taxon>
    </lineage>
</organism>
<dbReference type="EC" id="2.1.1.37" evidence="1"/>
<evidence type="ECO:0000256" key="5">
    <source>
        <dbReference type="ARBA" id="ARBA00022747"/>
    </source>
</evidence>
<dbReference type="PANTHER" id="PTHR10629">
    <property type="entry name" value="CYTOSINE-SPECIFIC METHYLTRANSFERASE"/>
    <property type="match status" value="1"/>
</dbReference>
<dbReference type="InterPro" id="IPR001525">
    <property type="entry name" value="C5_MeTfrase"/>
</dbReference>
<evidence type="ECO:0000313" key="6">
    <source>
        <dbReference type="EMBL" id="TDW65623.1"/>
    </source>
</evidence>
<gene>
    <name evidence="6" type="ORF">EV653_5634</name>
</gene>
<keyword evidence="3" id="KW-0808">Transferase</keyword>